<protein>
    <recommendedName>
        <fullName evidence="5">Peptide methionine sulfoxide reductase MsrA</fullName>
        <shortName evidence="5">Protein-methionine-S-oxide reductase</shortName>
        <ecNumber evidence="5">1.8.4.11</ecNumber>
    </recommendedName>
    <alternativeName>
        <fullName evidence="5">Peptide-methionine (S)-S-oxide reductase</fullName>
        <shortName evidence="5">Peptide Met(O) reductase</shortName>
    </alternativeName>
</protein>
<comment type="catalytic activity">
    <reaction evidence="3 5">
        <text>L-methionyl-[protein] + [thioredoxin]-disulfide + H2O = L-methionyl-(S)-S-oxide-[protein] + [thioredoxin]-dithiol</text>
        <dbReference type="Rhea" id="RHEA:14217"/>
        <dbReference type="Rhea" id="RHEA-COMP:10698"/>
        <dbReference type="Rhea" id="RHEA-COMP:10700"/>
        <dbReference type="Rhea" id="RHEA-COMP:12313"/>
        <dbReference type="Rhea" id="RHEA-COMP:12315"/>
        <dbReference type="ChEBI" id="CHEBI:15377"/>
        <dbReference type="ChEBI" id="CHEBI:16044"/>
        <dbReference type="ChEBI" id="CHEBI:29950"/>
        <dbReference type="ChEBI" id="CHEBI:44120"/>
        <dbReference type="ChEBI" id="CHEBI:50058"/>
        <dbReference type="EC" id="1.8.4.11"/>
    </reaction>
</comment>
<organism evidence="7 8">
    <name type="scientific">Phormidesmis priestleyi</name>
    <dbReference type="NCBI Taxonomy" id="268141"/>
    <lineage>
        <taxon>Bacteria</taxon>
        <taxon>Bacillati</taxon>
        <taxon>Cyanobacteriota</taxon>
        <taxon>Cyanophyceae</taxon>
        <taxon>Leptolyngbyales</taxon>
        <taxon>Leptolyngbyaceae</taxon>
        <taxon>Phormidesmis</taxon>
    </lineage>
</organism>
<evidence type="ECO:0000313" key="7">
    <source>
        <dbReference type="EMBL" id="PZO57328.1"/>
    </source>
</evidence>
<evidence type="ECO:0000256" key="3">
    <source>
        <dbReference type="ARBA" id="ARBA00047806"/>
    </source>
</evidence>
<reference evidence="8" key="1">
    <citation type="submission" date="2018-04" db="EMBL/GenBank/DDBJ databases">
        <authorList>
            <person name="Cornet L."/>
        </authorList>
    </citation>
    <scope>NUCLEOTIDE SEQUENCE [LARGE SCALE GENOMIC DNA]</scope>
</reference>
<dbReference type="HAMAP" id="MF_01401">
    <property type="entry name" value="MsrA"/>
    <property type="match status" value="1"/>
</dbReference>
<proteinExistence type="inferred from homology"/>
<comment type="similarity">
    <text evidence="1 5">Belongs to the MsrA Met sulfoxide reductase family.</text>
</comment>
<feature type="domain" description="Peptide methionine sulphoxide reductase MsrA" evidence="6">
    <location>
        <begin position="41"/>
        <end position="190"/>
    </location>
</feature>
<accession>A0A2W4ZR44</accession>
<dbReference type="NCBIfam" id="TIGR00401">
    <property type="entry name" value="msrA"/>
    <property type="match status" value="1"/>
</dbReference>
<dbReference type="Proteomes" id="UP000249794">
    <property type="component" value="Unassembled WGS sequence"/>
</dbReference>
<feature type="active site" evidence="5">
    <location>
        <position position="48"/>
    </location>
</feature>
<dbReference type="GO" id="GO:0033744">
    <property type="term" value="F:L-methionine:thioredoxin-disulfide S-oxidoreductase activity"/>
    <property type="evidence" value="ECO:0007669"/>
    <property type="project" value="RHEA"/>
</dbReference>
<dbReference type="PANTHER" id="PTHR43774:SF1">
    <property type="entry name" value="PEPTIDE METHIONINE SULFOXIDE REDUCTASE MSRA 2"/>
    <property type="match status" value="1"/>
</dbReference>
<comment type="function">
    <text evidence="5">Has an important function as a repair enzyme for proteins that have been inactivated by oxidation. Catalyzes the reversible oxidation-reduction of methionine sulfoxide in proteins to methionine.</text>
</comment>
<evidence type="ECO:0000259" key="6">
    <source>
        <dbReference type="Pfam" id="PF01625"/>
    </source>
</evidence>
<reference evidence="7 8" key="2">
    <citation type="submission" date="2018-06" db="EMBL/GenBank/DDBJ databases">
        <title>Metagenomic assembly of (sub)arctic Cyanobacteria and their associated microbiome from non-axenic cultures.</title>
        <authorList>
            <person name="Baurain D."/>
        </authorList>
    </citation>
    <scope>NUCLEOTIDE SEQUENCE [LARGE SCALE GENOMIC DNA]</scope>
    <source>
        <strain evidence="7">ULC027bin1</strain>
    </source>
</reference>
<dbReference type="InterPro" id="IPR002569">
    <property type="entry name" value="Met_Sox_Rdtase_MsrA_dom"/>
</dbReference>
<keyword evidence="2 5" id="KW-0560">Oxidoreductase</keyword>
<evidence type="ECO:0000256" key="5">
    <source>
        <dbReference type="HAMAP-Rule" id="MF_01401"/>
    </source>
</evidence>
<dbReference type="EMBL" id="QBMP01000053">
    <property type="protein sequence ID" value="PZO57328.1"/>
    <property type="molecule type" value="Genomic_DNA"/>
</dbReference>
<name>A0A2W4ZR44_9CYAN</name>
<comment type="catalytic activity">
    <reaction evidence="4 5">
        <text>[thioredoxin]-disulfide + L-methionine + H2O = L-methionine (S)-S-oxide + [thioredoxin]-dithiol</text>
        <dbReference type="Rhea" id="RHEA:19993"/>
        <dbReference type="Rhea" id="RHEA-COMP:10698"/>
        <dbReference type="Rhea" id="RHEA-COMP:10700"/>
        <dbReference type="ChEBI" id="CHEBI:15377"/>
        <dbReference type="ChEBI" id="CHEBI:29950"/>
        <dbReference type="ChEBI" id="CHEBI:50058"/>
        <dbReference type="ChEBI" id="CHEBI:57844"/>
        <dbReference type="ChEBI" id="CHEBI:58772"/>
        <dbReference type="EC" id="1.8.4.11"/>
    </reaction>
</comment>
<dbReference type="InterPro" id="IPR036509">
    <property type="entry name" value="Met_Sox_Rdtase_MsrA_sf"/>
</dbReference>
<evidence type="ECO:0000256" key="1">
    <source>
        <dbReference type="ARBA" id="ARBA00005591"/>
    </source>
</evidence>
<sequence>MWALVWVLMWGVVGFTQPSLQGAVPASSGSAAAVADGEISTAIFAGGCFWCMEPPFDKISGVVSTTSGYTGGTIENPSYEEVSAGGTGHVEAVEVRYDAAKVSYESLLTTFWHNVDPLDSQGQFCDKGSQYRSVIFYENPEQQQLAEAAKEQVAEKFEQPIATEILPAAPFYSAEDYHQNYYQTHSVRYKVYRFGCGRDQRLADVWGAEAPTHN</sequence>
<dbReference type="AlphaFoldDB" id="A0A2W4ZR44"/>
<evidence type="ECO:0000256" key="4">
    <source>
        <dbReference type="ARBA" id="ARBA00048782"/>
    </source>
</evidence>
<dbReference type="PANTHER" id="PTHR43774">
    <property type="entry name" value="PEPTIDE METHIONINE SULFOXIDE REDUCTASE"/>
    <property type="match status" value="1"/>
</dbReference>
<dbReference type="Pfam" id="PF01625">
    <property type="entry name" value="PMSR"/>
    <property type="match status" value="1"/>
</dbReference>
<dbReference type="GO" id="GO:0008113">
    <property type="term" value="F:peptide-methionine (S)-S-oxide reductase activity"/>
    <property type="evidence" value="ECO:0007669"/>
    <property type="project" value="UniProtKB-UniRule"/>
</dbReference>
<evidence type="ECO:0000256" key="2">
    <source>
        <dbReference type="ARBA" id="ARBA00023002"/>
    </source>
</evidence>
<gene>
    <name evidence="5 7" type="primary">msrA</name>
    <name evidence="7" type="ORF">DCF15_07220</name>
</gene>
<evidence type="ECO:0000313" key="8">
    <source>
        <dbReference type="Proteomes" id="UP000249794"/>
    </source>
</evidence>
<dbReference type="EC" id="1.8.4.11" evidence="5"/>
<dbReference type="Gene3D" id="3.30.1060.10">
    <property type="entry name" value="Peptide methionine sulphoxide reductase MsrA"/>
    <property type="match status" value="1"/>
</dbReference>
<dbReference type="SUPFAM" id="SSF55068">
    <property type="entry name" value="Peptide methionine sulfoxide reductase"/>
    <property type="match status" value="1"/>
</dbReference>
<comment type="caution">
    <text evidence="7">The sequence shown here is derived from an EMBL/GenBank/DDBJ whole genome shotgun (WGS) entry which is preliminary data.</text>
</comment>